<gene>
    <name evidence="1" type="ORF">VNO80_02167</name>
</gene>
<organism evidence="1 2">
    <name type="scientific">Phaseolus coccineus</name>
    <name type="common">Scarlet runner bean</name>
    <name type="synonym">Phaseolus multiflorus</name>
    <dbReference type="NCBI Taxonomy" id="3886"/>
    <lineage>
        <taxon>Eukaryota</taxon>
        <taxon>Viridiplantae</taxon>
        <taxon>Streptophyta</taxon>
        <taxon>Embryophyta</taxon>
        <taxon>Tracheophyta</taxon>
        <taxon>Spermatophyta</taxon>
        <taxon>Magnoliopsida</taxon>
        <taxon>eudicotyledons</taxon>
        <taxon>Gunneridae</taxon>
        <taxon>Pentapetalae</taxon>
        <taxon>rosids</taxon>
        <taxon>fabids</taxon>
        <taxon>Fabales</taxon>
        <taxon>Fabaceae</taxon>
        <taxon>Papilionoideae</taxon>
        <taxon>50 kb inversion clade</taxon>
        <taxon>NPAAA clade</taxon>
        <taxon>indigoferoid/millettioid clade</taxon>
        <taxon>Phaseoleae</taxon>
        <taxon>Phaseolus</taxon>
    </lineage>
</organism>
<protein>
    <submittedName>
        <fullName evidence="1">Uncharacterized protein</fullName>
    </submittedName>
</protein>
<evidence type="ECO:0000313" key="1">
    <source>
        <dbReference type="EMBL" id="KAK7376751.1"/>
    </source>
</evidence>
<dbReference type="EMBL" id="JAYMYR010000002">
    <property type="protein sequence ID" value="KAK7376751.1"/>
    <property type="molecule type" value="Genomic_DNA"/>
</dbReference>
<name>A0AAN9NPS0_PHACN</name>
<proteinExistence type="predicted"/>
<evidence type="ECO:0000313" key="2">
    <source>
        <dbReference type="Proteomes" id="UP001374584"/>
    </source>
</evidence>
<dbReference type="AlphaFoldDB" id="A0AAN9NPS0"/>
<comment type="caution">
    <text evidence="1">The sequence shown here is derived from an EMBL/GenBank/DDBJ whole genome shotgun (WGS) entry which is preliminary data.</text>
</comment>
<accession>A0AAN9NPS0</accession>
<reference evidence="1 2" key="1">
    <citation type="submission" date="2024-01" db="EMBL/GenBank/DDBJ databases">
        <title>The genomes of 5 underutilized Papilionoideae crops provide insights into root nodulation and disease resistanc.</title>
        <authorList>
            <person name="Jiang F."/>
        </authorList>
    </citation>
    <scope>NUCLEOTIDE SEQUENCE [LARGE SCALE GENOMIC DNA]</scope>
    <source>
        <strain evidence="1">JINMINGXINNONG_FW02</strain>
        <tissue evidence="1">Leaves</tissue>
    </source>
</reference>
<sequence>MRSGSIESTAEELEQRICVNFEHRRVEDGPRVASLGFGYSSLQRKTRWTAEETQYAASRTCTYLPSHVPITAQFSPLFPIRRLSHIIFFFQIHFHFSSFPKCISLSILNKSFFST</sequence>
<dbReference type="Proteomes" id="UP001374584">
    <property type="component" value="Unassembled WGS sequence"/>
</dbReference>
<keyword evidence="2" id="KW-1185">Reference proteome</keyword>